<dbReference type="InterPro" id="IPR023267">
    <property type="entry name" value="RCMT"/>
</dbReference>
<feature type="domain" description="RNA cytosine-C(5)-methyltransferase NSUN2-like PUA" evidence="2">
    <location>
        <begin position="141"/>
        <end position="237"/>
    </location>
</feature>
<dbReference type="EMBL" id="JAHRHJ020000009">
    <property type="protein sequence ID" value="KAH9301592.1"/>
    <property type="molecule type" value="Genomic_DNA"/>
</dbReference>
<sequence>SQKKESVDSDDRKVTWDGNQIKKGKIQQQGRWRGVDPVLLFTDENAIDSIVTFYGIDKSFQLTGHLVARNTDTVHVKRIYYVSTSVRDAIKLNFSSGQQLKITSVGLKMFERQTAKEGASPCAYRISSEGLPLLLPYLRKRILYASLVDFKLLLSSRTLYFKEFQDPEFVAQASNLSIGCCAVILQKDEADTISFRLGSNVASREKSLIAVGCWKGRTNLSLMVSKLESEELLERIVFKYGKEMSDNIISKDNYIEEADETSDVSDNGVKHGSD</sequence>
<dbReference type="InterPro" id="IPR057286">
    <property type="entry name" value="PUA_NSUN2"/>
</dbReference>
<comment type="caution">
    <text evidence="3">The sequence shown here is derived from an EMBL/GenBank/DDBJ whole genome shotgun (WGS) entry which is preliminary data.</text>
</comment>
<dbReference type="Pfam" id="PF25378">
    <property type="entry name" value="PUA_NSUN2"/>
    <property type="match status" value="1"/>
</dbReference>
<proteinExistence type="predicted"/>
<gene>
    <name evidence="3" type="ORF">KI387_013175</name>
</gene>
<feature type="non-terminal residue" evidence="3">
    <location>
        <position position="274"/>
    </location>
</feature>
<dbReference type="InterPro" id="IPR057285">
    <property type="entry name" value="Pre-PUA_NSUN2"/>
</dbReference>
<reference evidence="3 4" key="1">
    <citation type="journal article" date="2021" name="Nat. Plants">
        <title>The Taxus genome provides insights into paclitaxel biosynthesis.</title>
        <authorList>
            <person name="Xiong X."/>
            <person name="Gou J."/>
            <person name="Liao Q."/>
            <person name="Li Y."/>
            <person name="Zhou Q."/>
            <person name="Bi G."/>
            <person name="Li C."/>
            <person name="Du R."/>
            <person name="Wang X."/>
            <person name="Sun T."/>
            <person name="Guo L."/>
            <person name="Liang H."/>
            <person name="Lu P."/>
            <person name="Wu Y."/>
            <person name="Zhang Z."/>
            <person name="Ro D.K."/>
            <person name="Shang Y."/>
            <person name="Huang S."/>
            <person name="Yan J."/>
        </authorList>
    </citation>
    <scope>NUCLEOTIDE SEQUENCE [LARGE SCALE GENOMIC DNA]</scope>
    <source>
        <strain evidence="3">Ta-2019</strain>
    </source>
</reference>
<dbReference type="Pfam" id="PF25376">
    <property type="entry name" value="Pre-PUA_NSUN2"/>
    <property type="match status" value="1"/>
</dbReference>
<evidence type="ECO:0000313" key="3">
    <source>
        <dbReference type="EMBL" id="KAH9301592.1"/>
    </source>
</evidence>
<evidence type="ECO:0000313" key="4">
    <source>
        <dbReference type="Proteomes" id="UP000824469"/>
    </source>
</evidence>
<dbReference type="PANTHER" id="PTHR22808">
    <property type="entry name" value="NCL1 YEAST -RELATED NOL1/NOP2/FMU SUN DOMAIN-CONTAINING"/>
    <property type="match status" value="1"/>
</dbReference>
<evidence type="ECO:0000259" key="1">
    <source>
        <dbReference type="Pfam" id="PF25376"/>
    </source>
</evidence>
<organism evidence="3 4">
    <name type="scientific">Taxus chinensis</name>
    <name type="common">Chinese yew</name>
    <name type="synonym">Taxus wallichiana var. chinensis</name>
    <dbReference type="NCBI Taxonomy" id="29808"/>
    <lineage>
        <taxon>Eukaryota</taxon>
        <taxon>Viridiplantae</taxon>
        <taxon>Streptophyta</taxon>
        <taxon>Embryophyta</taxon>
        <taxon>Tracheophyta</taxon>
        <taxon>Spermatophyta</taxon>
        <taxon>Pinopsida</taxon>
        <taxon>Pinidae</taxon>
        <taxon>Conifers II</taxon>
        <taxon>Cupressales</taxon>
        <taxon>Taxaceae</taxon>
        <taxon>Taxus</taxon>
    </lineage>
</organism>
<evidence type="ECO:0000259" key="2">
    <source>
        <dbReference type="Pfam" id="PF25378"/>
    </source>
</evidence>
<dbReference type="GO" id="GO:0001510">
    <property type="term" value="P:RNA methylation"/>
    <property type="evidence" value="ECO:0007669"/>
    <property type="project" value="InterPro"/>
</dbReference>
<keyword evidence="4" id="KW-1185">Reference proteome</keyword>
<accession>A0AA38CKF2</accession>
<dbReference type="PANTHER" id="PTHR22808:SF1">
    <property type="entry name" value="RNA CYTOSINE-C(5)-METHYLTRANSFERASE NSUN2-RELATED"/>
    <property type="match status" value="1"/>
</dbReference>
<dbReference type="GO" id="GO:0008173">
    <property type="term" value="F:RNA methyltransferase activity"/>
    <property type="evidence" value="ECO:0007669"/>
    <property type="project" value="InterPro"/>
</dbReference>
<feature type="domain" description="RNA cytosine-C(5)-methyltransferase NSUN2-like pre-PUA" evidence="1">
    <location>
        <begin position="37"/>
        <end position="138"/>
    </location>
</feature>
<name>A0AA38CKF2_TAXCH</name>
<dbReference type="AlphaFoldDB" id="A0AA38CKF2"/>
<protein>
    <submittedName>
        <fullName evidence="3">Uncharacterized protein</fullName>
    </submittedName>
</protein>
<dbReference type="Proteomes" id="UP000824469">
    <property type="component" value="Unassembled WGS sequence"/>
</dbReference>